<accession>A0ACC0VJI7</accession>
<comment type="caution">
    <text evidence="1">The sequence shown here is derived from an EMBL/GenBank/DDBJ whole genome shotgun (WGS) entry which is preliminary data.</text>
</comment>
<gene>
    <name evidence="1" type="ORF">PsorP6_004657</name>
</gene>
<keyword evidence="2" id="KW-1185">Reference proteome</keyword>
<organism evidence="1 2">
    <name type="scientific">Peronosclerospora sorghi</name>
    <dbReference type="NCBI Taxonomy" id="230839"/>
    <lineage>
        <taxon>Eukaryota</taxon>
        <taxon>Sar</taxon>
        <taxon>Stramenopiles</taxon>
        <taxon>Oomycota</taxon>
        <taxon>Peronosporomycetes</taxon>
        <taxon>Peronosporales</taxon>
        <taxon>Peronosporaceae</taxon>
        <taxon>Peronosclerospora</taxon>
    </lineage>
</organism>
<evidence type="ECO:0000313" key="1">
    <source>
        <dbReference type="EMBL" id="KAI9906655.1"/>
    </source>
</evidence>
<protein>
    <submittedName>
        <fullName evidence="1">Uncharacterized protein</fullName>
    </submittedName>
</protein>
<evidence type="ECO:0000313" key="2">
    <source>
        <dbReference type="Proteomes" id="UP001163321"/>
    </source>
</evidence>
<dbReference type="Proteomes" id="UP001163321">
    <property type="component" value="Chromosome 8"/>
</dbReference>
<reference evidence="1 2" key="1">
    <citation type="journal article" date="2022" name="bioRxiv">
        <title>The genome of the oomycete Peronosclerospora sorghi, a cosmopolitan pathogen of maize and sorghum, is inflated with dispersed pseudogenes.</title>
        <authorList>
            <person name="Fletcher K."/>
            <person name="Martin F."/>
            <person name="Isakeit T."/>
            <person name="Cavanaugh K."/>
            <person name="Magill C."/>
            <person name="Michelmore R."/>
        </authorList>
    </citation>
    <scope>NUCLEOTIDE SEQUENCE [LARGE SCALE GENOMIC DNA]</scope>
    <source>
        <strain evidence="1">P6</strain>
    </source>
</reference>
<sequence length="212" mass="23875">MGACRTAYPTIKEQANIKHLYTNLFKWVSVYWEISSKVTTLGVVAGCDDMLRHDPNMMSRSIHTIYSSSTAQLDESFFTRFKGLTIDSKGDHEANNAFSSSRDNWESIRGAGLAPVLHAQYDELKLPFIAWVKPCAEGNNVLDAAYMATKRFHSLRVAPNPFVPATIPLTIPFALPTSWNQLLDEVLMCRCTSSRYSKLLCLVLTRPYALIY</sequence>
<proteinExistence type="predicted"/>
<dbReference type="EMBL" id="CM047587">
    <property type="protein sequence ID" value="KAI9906655.1"/>
    <property type="molecule type" value="Genomic_DNA"/>
</dbReference>
<name>A0ACC0VJI7_9STRA</name>